<reference evidence="2 3" key="1">
    <citation type="journal article" date="2013" name="Genome Biol.">
        <title>Genome of Acanthamoeba castellanii highlights extensive lateral gene transfer and early evolution of tyrosine kinase signaling.</title>
        <authorList>
            <person name="Clarke M."/>
            <person name="Lohan A.J."/>
            <person name="Liu B."/>
            <person name="Lagkouvardos I."/>
            <person name="Roy S."/>
            <person name="Zafar N."/>
            <person name="Bertelli C."/>
            <person name="Schilde C."/>
            <person name="Kianianmomeni A."/>
            <person name="Burglin T.R."/>
            <person name="Frech C."/>
            <person name="Turcotte B."/>
            <person name="Kopec K.O."/>
            <person name="Synnott J.M."/>
            <person name="Choo C."/>
            <person name="Paponov I."/>
            <person name="Finkler A."/>
            <person name="Soon Heng Tan C."/>
            <person name="Hutchins A.P."/>
            <person name="Weinmeier T."/>
            <person name="Rattei T."/>
            <person name="Chu J.S."/>
            <person name="Gimenez G."/>
            <person name="Irimia M."/>
            <person name="Rigden D.J."/>
            <person name="Fitzpatrick D.A."/>
            <person name="Lorenzo-Morales J."/>
            <person name="Bateman A."/>
            <person name="Chiu C.H."/>
            <person name="Tang P."/>
            <person name="Hegemann P."/>
            <person name="Fromm H."/>
            <person name="Raoult D."/>
            <person name="Greub G."/>
            <person name="Miranda-Saavedra D."/>
            <person name="Chen N."/>
            <person name="Nash P."/>
            <person name="Ginger M.L."/>
            <person name="Horn M."/>
            <person name="Schaap P."/>
            <person name="Caler L."/>
            <person name="Loftus B."/>
        </authorList>
    </citation>
    <scope>NUCLEOTIDE SEQUENCE [LARGE SCALE GENOMIC DNA]</scope>
    <source>
        <strain evidence="2 3">Neff</strain>
    </source>
</reference>
<evidence type="ECO:0000313" key="2">
    <source>
        <dbReference type="EMBL" id="ELR23118.1"/>
    </source>
</evidence>
<sequence length="231" mass="24769">MEACGKNGSGSAAEFVAREAEVRRERGPQHAALWQNLTRFPSVASGWLHPAAPSASSTEIEATIFTKQRDLVGRKNRLVGRNYQCGSGGVRAVGGFGWEVKDVQLSSPSPSRGLLALVTNHTPEPPSPQQAKPALETETFGSLVWSRDETWVAYLAEPKREEKDSPSFWDVTPKADNGDAKDDKAAPNAILLIKASDLNAPTDVLATETPSTNVMDPLAAMPNDAATHVPN</sequence>
<dbReference type="RefSeq" id="XP_004352646.1">
    <property type="nucleotide sequence ID" value="XM_004352594.1"/>
</dbReference>
<name>L8HEE1_ACACF</name>
<proteinExistence type="predicted"/>
<dbReference type="KEGG" id="acan:ACA1_044130"/>
<dbReference type="VEuPathDB" id="AmoebaDB:ACA1_044130"/>
<dbReference type="GeneID" id="14924091"/>
<gene>
    <name evidence="2" type="ORF">ACA1_044130</name>
</gene>
<dbReference type="AlphaFoldDB" id="L8HEE1"/>
<keyword evidence="3" id="KW-1185">Reference proteome</keyword>
<organism evidence="2 3">
    <name type="scientific">Acanthamoeba castellanii (strain ATCC 30010 / Neff)</name>
    <dbReference type="NCBI Taxonomy" id="1257118"/>
    <lineage>
        <taxon>Eukaryota</taxon>
        <taxon>Amoebozoa</taxon>
        <taxon>Discosea</taxon>
        <taxon>Longamoebia</taxon>
        <taxon>Centramoebida</taxon>
        <taxon>Acanthamoebidae</taxon>
        <taxon>Acanthamoeba</taxon>
    </lineage>
</organism>
<dbReference type="Proteomes" id="UP000011083">
    <property type="component" value="Unassembled WGS sequence"/>
</dbReference>
<accession>L8HEE1</accession>
<evidence type="ECO:0000313" key="3">
    <source>
        <dbReference type="Proteomes" id="UP000011083"/>
    </source>
</evidence>
<evidence type="ECO:0000256" key="1">
    <source>
        <dbReference type="SAM" id="MobiDB-lite"/>
    </source>
</evidence>
<dbReference type="EMBL" id="KB007862">
    <property type="protein sequence ID" value="ELR23118.1"/>
    <property type="molecule type" value="Genomic_DNA"/>
</dbReference>
<feature type="region of interest" description="Disordered" evidence="1">
    <location>
        <begin position="208"/>
        <end position="231"/>
    </location>
</feature>
<feature type="region of interest" description="Disordered" evidence="1">
    <location>
        <begin position="162"/>
        <end position="184"/>
    </location>
</feature>
<protein>
    <submittedName>
        <fullName evidence="2">Uncharacterized protein</fullName>
    </submittedName>
</protein>